<dbReference type="Proteomes" id="UP001157911">
    <property type="component" value="Unassembled WGS sequence"/>
</dbReference>
<evidence type="ECO:0000256" key="6">
    <source>
        <dbReference type="ARBA" id="ARBA00029745"/>
    </source>
</evidence>
<evidence type="ECO:0000256" key="9">
    <source>
        <dbReference type="ARBA" id="ARBA00032474"/>
    </source>
</evidence>
<evidence type="ECO:0000256" key="5">
    <source>
        <dbReference type="ARBA" id="ARBA00026066"/>
    </source>
</evidence>
<proteinExistence type="inferred from homology"/>
<dbReference type="RefSeq" id="WP_283399737.1">
    <property type="nucleotide sequence ID" value="NZ_FXUB01000001.1"/>
</dbReference>
<evidence type="ECO:0000313" key="11">
    <source>
        <dbReference type="EMBL" id="SMP04439.1"/>
    </source>
</evidence>
<organism evidence="11 12">
    <name type="scientific">Desulfurobacterium pacificum</name>
    <dbReference type="NCBI Taxonomy" id="240166"/>
    <lineage>
        <taxon>Bacteria</taxon>
        <taxon>Pseudomonadati</taxon>
        <taxon>Aquificota</taxon>
        <taxon>Aquificia</taxon>
        <taxon>Desulfurobacteriales</taxon>
        <taxon>Desulfurobacteriaceae</taxon>
        <taxon>Desulfurobacterium</taxon>
    </lineage>
</organism>
<comment type="subunit">
    <text evidence="5">Heterotetramer of 2 MoaD subunits and 2 MoaE subunits. Also stable as homodimer. The enzyme changes between these two forms during catalysis.</text>
</comment>
<evidence type="ECO:0000256" key="8">
    <source>
        <dbReference type="ARBA" id="ARBA00030781"/>
    </source>
</evidence>
<dbReference type="InterPro" id="IPR036563">
    <property type="entry name" value="MoaE_sf"/>
</dbReference>
<evidence type="ECO:0000256" key="2">
    <source>
        <dbReference type="ARBA" id="ARBA00005426"/>
    </source>
</evidence>
<comment type="caution">
    <text evidence="11">The sequence shown here is derived from an EMBL/GenBank/DDBJ whole genome shotgun (WGS) entry which is preliminary data.</text>
</comment>
<dbReference type="Gene3D" id="3.90.1170.40">
    <property type="entry name" value="Molybdopterin biosynthesis MoaE subunit"/>
    <property type="match status" value="1"/>
</dbReference>
<evidence type="ECO:0000256" key="7">
    <source>
        <dbReference type="ARBA" id="ARBA00030407"/>
    </source>
</evidence>
<evidence type="ECO:0000256" key="10">
    <source>
        <dbReference type="ARBA" id="ARBA00049878"/>
    </source>
</evidence>
<dbReference type="InterPro" id="IPR003448">
    <property type="entry name" value="Mopterin_biosynth_MoaE"/>
</dbReference>
<keyword evidence="12" id="KW-1185">Reference proteome</keyword>
<name>A0ABY1NAE9_9BACT</name>
<dbReference type="EMBL" id="FXUB01000001">
    <property type="protein sequence ID" value="SMP04439.1"/>
    <property type="molecule type" value="Genomic_DNA"/>
</dbReference>
<accession>A0ABY1NAE9</accession>
<protein>
    <recommendedName>
        <fullName evidence="4">Molybdopterin synthase catalytic subunit</fullName>
        <ecNumber evidence="3">2.8.1.12</ecNumber>
    </recommendedName>
    <alternativeName>
        <fullName evidence="8">MPT synthase subunit 2</fullName>
    </alternativeName>
    <alternativeName>
        <fullName evidence="6">Molybdenum cofactor biosynthesis protein E</fullName>
    </alternativeName>
    <alternativeName>
        <fullName evidence="7">Molybdopterin-converting factor large subunit</fullName>
    </alternativeName>
    <alternativeName>
        <fullName evidence="9">Molybdopterin-converting factor subunit 2</fullName>
    </alternativeName>
</protein>
<reference evidence="11 12" key="1">
    <citation type="submission" date="2017-05" db="EMBL/GenBank/DDBJ databases">
        <authorList>
            <person name="Varghese N."/>
            <person name="Submissions S."/>
        </authorList>
    </citation>
    <scope>NUCLEOTIDE SEQUENCE [LARGE SCALE GENOMIC DNA]</scope>
    <source>
        <strain evidence="11 12">DSM 15522</strain>
    </source>
</reference>
<comment type="catalytic activity">
    <reaction evidence="10">
        <text>2 [molybdopterin-synthase sulfur-carrier protein]-C-terminal-Gly-aminoethanethioate + cyclic pyranopterin phosphate + H2O = molybdopterin + 2 [molybdopterin-synthase sulfur-carrier protein]-C-terminal Gly-Gly + 2 H(+)</text>
        <dbReference type="Rhea" id="RHEA:26333"/>
        <dbReference type="Rhea" id="RHEA-COMP:12202"/>
        <dbReference type="Rhea" id="RHEA-COMP:19907"/>
        <dbReference type="ChEBI" id="CHEBI:15377"/>
        <dbReference type="ChEBI" id="CHEBI:15378"/>
        <dbReference type="ChEBI" id="CHEBI:58698"/>
        <dbReference type="ChEBI" id="CHEBI:59648"/>
        <dbReference type="ChEBI" id="CHEBI:90778"/>
        <dbReference type="ChEBI" id="CHEBI:232372"/>
        <dbReference type="EC" id="2.8.1.12"/>
    </reaction>
</comment>
<evidence type="ECO:0000256" key="4">
    <source>
        <dbReference type="ARBA" id="ARBA00013858"/>
    </source>
</evidence>
<evidence type="ECO:0000313" key="12">
    <source>
        <dbReference type="Proteomes" id="UP001157911"/>
    </source>
</evidence>
<dbReference type="SUPFAM" id="SSF54690">
    <property type="entry name" value="Molybdopterin synthase subunit MoaE"/>
    <property type="match status" value="1"/>
</dbReference>
<dbReference type="EC" id="2.8.1.12" evidence="3"/>
<gene>
    <name evidence="11" type="ORF">SAMN06265339_0228</name>
</gene>
<comment type="similarity">
    <text evidence="2">Belongs to the MoaE family.</text>
</comment>
<comment type="pathway">
    <text evidence="1">Cofactor biosynthesis; molybdopterin biosynthesis.</text>
</comment>
<evidence type="ECO:0000256" key="3">
    <source>
        <dbReference type="ARBA" id="ARBA00011950"/>
    </source>
</evidence>
<evidence type="ECO:0000256" key="1">
    <source>
        <dbReference type="ARBA" id="ARBA00005046"/>
    </source>
</evidence>
<sequence length="118" mass="13147">MKLSTDKIIKKLKEKANPENLGMILVHNGIVRGTSKSGKKVNGMKLTCDREKLRKTVQELERKEGIEGIEVVINEGNLKVGDTIMIVAVAGSYRSTVIPVFEELLTKLKTEILKEVEI</sequence>
<dbReference type="Pfam" id="PF02391">
    <property type="entry name" value="MoaE"/>
    <property type="match status" value="1"/>
</dbReference>